<dbReference type="Proteomes" id="UP000789366">
    <property type="component" value="Unassembled WGS sequence"/>
</dbReference>
<keyword evidence="2" id="KW-1185">Reference proteome</keyword>
<organism evidence="1 2">
    <name type="scientific">Cetraspora pellucida</name>
    <dbReference type="NCBI Taxonomy" id="1433469"/>
    <lineage>
        <taxon>Eukaryota</taxon>
        <taxon>Fungi</taxon>
        <taxon>Fungi incertae sedis</taxon>
        <taxon>Mucoromycota</taxon>
        <taxon>Glomeromycotina</taxon>
        <taxon>Glomeromycetes</taxon>
        <taxon>Diversisporales</taxon>
        <taxon>Gigasporaceae</taxon>
        <taxon>Cetraspora</taxon>
    </lineage>
</organism>
<comment type="caution">
    <text evidence="1">The sequence shown here is derived from an EMBL/GenBank/DDBJ whole genome shotgun (WGS) entry which is preliminary data.</text>
</comment>
<proteinExistence type="predicted"/>
<evidence type="ECO:0000313" key="2">
    <source>
        <dbReference type="Proteomes" id="UP000789366"/>
    </source>
</evidence>
<protein>
    <submittedName>
        <fullName evidence="1">3971_t:CDS:1</fullName>
    </submittedName>
</protein>
<reference evidence="1" key="1">
    <citation type="submission" date="2021-06" db="EMBL/GenBank/DDBJ databases">
        <authorList>
            <person name="Kallberg Y."/>
            <person name="Tangrot J."/>
            <person name="Rosling A."/>
        </authorList>
    </citation>
    <scope>NUCLEOTIDE SEQUENCE</scope>
    <source>
        <strain evidence="1">28 12/20/2015</strain>
    </source>
</reference>
<name>A0ACA9MZJ8_9GLOM</name>
<dbReference type="EMBL" id="CAJVPW010009744">
    <property type="protein sequence ID" value="CAG8608463.1"/>
    <property type="molecule type" value="Genomic_DNA"/>
</dbReference>
<sequence>MSEPTKSQIDDVFRKLTSQRANKLKIPLGPVLPLAYIFAWIARLYIGISESTSVLSISLDAWTWEQLRIMKVGGNSAALEYFAKHGGSTSLNSKDAKLKYTSRVALKYKEELIKRANEDSKKNPDFEITEEEPQTSTKSEDFFDKFDKEVVEKPLPTEEITVTAATNKSSSPNNHKVIKSASTARSNISARGKGQKKSKVGLGAVKLQKVDIETVEQQAKEEEELVKQQLQDEESNLQKPVERWSFSSRLVYNDGSQSPGGNQEINNNRHSDDIERLGMGVSRLGFGSVNGPTTKVEETTTSRYIGFGSTNSANNLSKSDNDDISDTDYARQKFGNQKSISSDQYFGRNQYDPDTVSEASDRLRQFEGATSISSNQYFGREEELSRRENLDVGGLETNARDFARKFIGQAASDYEAIKAVVERGGEKLKDYITDIQQRVNY</sequence>
<evidence type="ECO:0000313" key="1">
    <source>
        <dbReference type="EMBL" id="CAG8608463.1"/>
    </source>
</evidence>
<accession>A0ACA9MZJ8</accession>
<gene>
    <name evidence="1" type="ORF">SPELUC_LOCUS7404</name>
</gene>